<organism evidence="1">
    <name type="scientific">Collimonas fungivorans</name>
    <dbReference type="NCBI Taxonomy" id="158899"/>
    <lineage>
        <taxon>Bacteria</taxon>
        <taxon>Pseudomonadati</taxon>
        <taxon>Pseudomonadota</taxon>
        <taxon>Betaproteobacteria</taxon>
        <taxon>Burkholderiales</taxon>
        <taxon>Oxalobacteraceae</taxon>
        <taxon>Collimonas</taxon>
    </lineage>
</organism>
<evidence type="ECO:0000313" key="2">
    <source>
        <dbReference type="Proteomes" id="UP000072421"/>
    </source>
</evidence>
<dbReference type="EMBL" id="CP013232">
    <property type="protein sequence ID" value="AMO97805.1"/>
    <property type="molecule type" value="Genomic_DNA"/>
</dbReference>
<name>A0A127PJC7_9BURK</name>
<evidence type="ECO:0000313" key="1">
    <source>
        <dbReference type="EMBL" id="AMO97805.1"/>
    </source>
</evidence>
<sequence>MLSNNPPKRHSREGADFFIHDVYRSADVSEIRNMATLTRGASYRWAGSLALSAMPVAWRLFP</sequence>
<dbReference type="PATRIC" id="fig|158899.10.peg.5158"/>
<gene>
    <name evidence="1" type="ORF">CFter6_5238</name>
</gene>
<dbReference type="Proteomes" id="UP000072421">
    <property type="component" value="Chromosome"/>
</dbReference>
<accession>A0A127PJC7</accession>
<proteinExistence type="predicted"/>
<reference evidence="1 2" key="1">
    <citation type="submission" date="2015-11" db="EMBL/GenBank/DDBJ databases">
        <title>Exploring the genomic traits of fungus-feeding bacterial genus Collimonas.</title>
        <authorList>
            <person name="Song C."/>
            <person name="Schmidt R."/>
            <person name="de Jager V."/>
            <person name="Krzyzanowska D."/>
            <person name="Jongedijk E."/>
            <person name="Cankar K."/>
            <person name="Beekwilder J."/>
            <person name="van Veen A."/>
            <person name="de Boer W."/>
            <person name="van Veen J.A."/>
            <person name="Garbeva P."/>
        </authorList>
    </citation>
    <scope>NUCLEOTIDE SEQUENCE [LARGE SCALE GENOMIC DNA]</scope>
    <source>
        <strain evidence="1 2">Ter6</strain>
    </source>
</reference>
<dbReference type="AlphaFoldDB" id="A0A127PJC7"/>
<protein>
    <submittedName>
        <fullName evidence="1">Uncharacterized protein</fullName>
    </submittedName>
</protein>